<evidence type="ECO:0000256" key="5">
    <source>
        <dbReference type="ARBA" id="ARBA00023242"/>
    </source>
</evidence>
<feature type="domain" description="Aflatoxin regulatory protein" evidence="6">
    <location>
        <begin position="26"/>
        <end position="79"/>
    </location>
</feature>
<keyword evidence="3" id="KW-0238">DNA-binding</keyword>
<evidence type="ECO:0000259" key="6">
    <source>
        <dbReference type="Pfam" id="PF08493"/>
    </source>
</evidence>
<evidence type="ECO:0000256" key="2">
    <source>
        <dbReference type="ARBA" id="ARBA00023015"/>
    </source>
</evidence>
<accession>A0ABR4BAP8</accession>
<keyword evidence="1" id="KW-0479">Metal-binding</keyword>
<evidence type="ECO:0000256" key="1">
    <source>
        <dbReference type="ARBA" id="ARBA00022723"/>
    </source>
</evidence>
<gene>
    <name evidence="7" type="ORF">ABVK25_004746</name>
</gene>
<protein>
    <recommendedName>
        <fullName evidence="6">Aflatoxin regulatory protein domain-containing protein</fullName>
    </recommendedName>
</protein>
<keyword evidence="5" id="KW-0539">Nucleus</keyword>
<sequence>MEKITDSLSVSIDRRRVGAREIYDYLSHLKRALAQCSTTLDCKACSSQSSVMMLILSIWEKMLASFEQLCNAYLAPREPESRRPYSSDSRVSIGTLSSVNTDDNKGLKIGDYMLDTDDEVYIARTLVISRMKSLGSLLFRLGKIISSNGWTGHGEVFDSIHCSYRRTAATIKKLEV</sequence>
<keyword evidence="4" id="KW-0804">Transcription</keyword>
<evidence type="ECO:0000313" key="8">
    <source>
        <dbReference type="Proteomes" id="UP001590951"/>
    </source>
</evidence>
<reference evidence="7 8" key="1">
    <citation type="submission" date="2024-09" db="EMBL/GenBank/DDBJ databases">
        <title>Rethinking Asexuality: The Enigmatic Case of Functional Sexual Genes in Lepraria (Stereocaulaceae).</title>
        <authorList>
            <person name="Doellman M."/>
            <person name="Sun Y."/>
            <person name="Barcenas-Pena A."/>
            <person name="Lumbsch H.T."/>
            <person name="Grewe F."/>
        </authorList>
    </citation>
    <scope>NUCLEOTIDE SEQUENCE [LARGE SCALE GENOMIC DNA]</scope>
    <source>
        <strain evidence="7 8">Grewe 0041</strain>
    </source>
</reference>
<dbReference type="Pfam" id="PF08493">
    <property type="entry name" value="AflR"/>
    <property type="match status" value="1"/>
</dbReference>
<dbReference type="Proteomes" id="UP001590951">
    <property type="component" value="Unassembled WGS sequence"/>
</dbReference>
<organism evidence="7 8">
    <name type="scientific">Lepraria finkii</name>
    <dbReference type="NCBI Taxonomy" id="1340010"/>
    <lineage>
        <taxon>Eukaryota</taxon>
        <taxon>Fungi</taxon>
        <taxon>Dikarya</taxon>
        <taxon>Ascomycota</taxon>
        <taxon>Pezizomycotina</taxon>
        <taxon>Lecanoromycetes</taxon>
        <taxon>OSLEUM clade</taxon>
        <taxon>Lecanoromycetidae</taxon>
        <taxon>Lecanorales</taxon>
        <taxon>Lecanorineae</taxon>
        <taxon>Stereocaulaceae</taxon>
        <taxon>Lepraria</taxon>
    </lineage>
</organism>
<keyword evidence="2" id="KW-0805">Transcription regulation</keyword>
<evidence type="ECO:0000256" key="4">
    <source>
        <dbReference type="ARBA" id="ARBA00023163"/>
    </source>
</evidence>
<dbReference type="EMBL" id="JBHFEH010000013">
    <property type="protein sequence ID" value="KAL2054924.1"/>
    <property type="molecule type" value="Genomic_DNA"/>
</dbReference>
<proteinExistence type="predicted"/>
<evidence type="ECO:0000256" key="3">
    <source>
        <dbReference type="ARBA" id="ARBA00023125"/>
    </source>
</evidence>
<keyword evidence="8" id="KW-1185">Reference proteome</keyword>
<name>A0ABR4BAP8_9LECA</name>
<evidence type="ECO:0000313" key="7">
    <source>
        <dbReference type="EMBL" id="KAL2054924.1"/>
    </source>
</evidence>
<dbReference type="InterPro" id="IPR013700">
    <property type="entry name" value="AflR"/>
</dbReference>
<comment type="caution">
    <text evidence="7">The sequence shown here is derived from an EMBL/GenBank/DDBJ whole genome shotgun (WGS) entry which is preliminary data.</text>
</comment>